<feature type="domain" description="DNA-directed DNA polymerase family A palm" evidence="13">
    <location>
        <begin position="519"/>
        <end position="722"/>
    </location>
</feature>
<dbReference type="InterPro" id="IPR002298">
    <property type="entry name" value="DNA_polymerase_A"/>
</dbReference>
<dbReference type="GO" id="GO:0008409">
    <property type="term" value="F:5'-3' exonuclease activity"/>
    <property type="evidence" value="ECO:0007669"/>
    <property type="project" value="InterPro"/>
</dbReference>
<evidence type="ECO:0000313" key="14">
    <source>
        <dbReference type="EMBL" id="OSS41862.1"/>
    </source>
</evidence>
<evidence type="ECO:0000313" key="15">
    <source>
        <dbReference type="Proteomes" id="UP000194141"/>
    </source>
</evidence>
<dbReference type="PANTHER" id="PTHR10133">
    <property type="entry name" value="DNA POLYMERASE I"/>
    <property type="match status" value="1"/>
</dbReference>
<dbReference type="GO" id="GO:0006261">
    <property type="term" value="P:DNA-templated DNA replication"/>
    <property type="evidence" value="ECO:0007669"/>
    <property type="project" value="InterPro"/>
</dbReference>
<evidence type="ECO:0000256" key="8">
    <source>
        <dbReference type="ARBA" id="ARBA00022932"/>
    </source>
</evidence>
<dbReference type="InterPro" id="IPR002421">
    <property type="entry name" value="5-3_exonuclease"/>
</dbReference>
<evidence type="ECO:0000259" key="12">
    <source>
        <dbReference type="SMART" id="SM00475"/>
    </source>
</evidence>
<reference evidence="14 15" key="1">
    <citation type="journal article" date="2017" name="Front. Microbiol.">
        <title>Genome Sequence of Desulfurella amilsii Strain TR1 and Comparative Genomics of Desulfurellaceae Family.</title>
        <authorList>
            <person name="Florentino A.P."/>
            <person name="Stams A.J."/>
            <person name="Sanchez-Andrea I."/>
        </authorList>
    </citation>
    <scope>NUCLEOTIDE SEQUENCE [LARGE SCALE GENOMIC DNA]</scope>
    <source>
        <strain evidence="14 15">TR1</strain>
    </source>
</reference>
<dbReference type="Pfam" id="PF00476">
    <property type="entry name" value="DNA_pol_A"/>
    <property type="match status" value="1"/>
</dbReference>
<dbReference type="InterPro" id="IPR020046">
    <property type="entry name" value="5-3_exonucl_a-hlix_arch_N"/>
</dbReference>
<dbReference type="CDD" id="cd09859">
    <property type="entry name" value="PIN_53EXO"/>
    <property type="match status" value="1"/>
</dbReference>
<dbReference type="AlphaFoldDB" id="A0A1X4XWE7"/>
<dbReference type="SUPFAM" id="SSF56672">
    <property type="entry name" value="DNA/RNA polymerases"/>
    <property type="match status" value="1"/>
</dbReference>
<evidence type="ECO:0000256" key="6">
    <source>
        <dbReference type="ARBA" id="ARBA00022705"/>
    </source>
</evidence>
<dbReference type="Pfam" id="PF02739">
    <property type="entry name" value="5_3_exonuc_N"/>
    <property type="match status" value="1"/>
</dbReference>
<evidence type="ECO:0000256" key="7">
    <source>
        <dbReference type="ARBA" id="ARBA00022763"/>
    </source>
</evidence>
<name>A0A1X4XWE7_9BACT</name>
<dbReference type="EMBL" id="MDSU01000018">
    <property type="protein sequence ID" value="OSS41862.1"/>
    <property type="molecule type" value="Genomic_DNA"/>
</dbReference>
<evidence type="ECO:0000256" key="10">
    <source>
        <dbReference type="ARBA" id="ARBA00023204"/>
    </source>
</evidence>
<comment type="caution">
    <text evidence="14">The sequence shown here is derived from an EMBL/GenBank/DDBJ whole genome shotgun (WGS) entry which is preliminary data.</text>
</comment>
<dbReference type="FunFam" id="1.10.150.20:FF:000002">
    <property type="entry name" value="DNA polymerase I"/>
    <property type="match status" value="1"/>
</dbReference>
<dbReference type="Gene3D" id="3.40.50.1010">
    <property type="entry name" value="5'-nuclease"/>
    <property type="match status" value="1"/>
</dbReference>
<evidence type="ECO:0000256" key="9">
    <source>
        <dbReference type="ARBA" id="ARBA00023125"/>
    </source>
</evidence>
<dbReference type="SMART" id="SM00475">
    <property type="entry name" value="53EXOc"/>
    <property type="match status" value="1"/>
</dbReference>
<dbReference type="GO" id="GO:0006302">
    <property type="term" value="P:double-strand break repair"/>
    <property type="evidence" value="ECO:0007669"/>
    <property type="project" value="TreeGrafter"/>
</dbReference>
<dbReference type="InterPro" id="IPR043502">
    <property type="entry name" value="DNA/RNA_pol_sf"/>
</dbReference>
<dbReference type="SMART" id="SM00482">
    <property type="entry name" value="POLAc"/>
    <property type="match status" value="1"/>
</dbReference>
<dbReference type="CDD" id="cd08637">
    <property type="entry name" value="DNA_pol_A_pol_I_C"/>
    <property type="match status" value="1"/>
</dbReference>
<dbReference type="GO" id="GO:0003677">
    <property type="term" value="F:DNA binding"/>
    <property type="evidence" value="ECO:0007669"/>
    <property type="project" value="UniProtKB-KW"/>
</dbReference>
<dbReference type="Pfam" id="PF01367">
    <property type="entry name" value="5_3_exonuc"/>
    <property type="match status" value="1"/>
</dbReference>
<keyword evidence="10" id="KW-0234">DNA repair</keyword>
<dbReference type="Gene3D" id="1.20.1060.10">
    <property type="entry name" value="Taq DNA Polymerase, Chain T, domain 4"/>
    <property type="match status" value="1"/>
</dbReference>
<comment type="catalytic activity">
    <reaction evidence="11">
        <text>DNA(n) + a 2'-deoxyribonucleoside 5'-triphosphate = DNA(n+1) + diphosphate</text>
        <dbReference type="Rhea" id="RHEA:22508"/>
        <dbReference type="Rhea" id="RHEA-COMP:17339"/>
        <dbReference type="Rhea" id="RHEA-COMP:17340"/>
        <dbReference type="ChEBI" id="CHEBI:33019"/>
        <dbReference type="ChEBI" id="CHEBI:61560"/>
        <dbReference type="ChEBI" id="CHEBI:173112"/>
        <dbReference type="EC" id="2.7.7.7"/>
    </reaction>
</comment>
<dbReference type="Proteomes" id="UP000194141">
    <property type="component" value="Unassembled WGS sequence"/>
</dbReference>
<dbReference type="InterPro" id="IPR001098">
    <property type="entry name" value="DNA-dir_DNA_pol_A_palm_dom"/>
</dbReference>
<keyword evidence="4 14" id="KW-0808">Transferase</keyword>
<sequence>MKDKLYLIDGNSFLYRFFYAIKNLSSNDFPTSVIFGFSRLLLSLKDASYILICFDSKEKTFRKEMFDDYKKQRPLMPQTLAVQIEPTKEIIKAFGVKYLEIAGFEADDIIATLANQFNKNYDVIIVTQDKDLYQLVNDSIFIYDPVKNVTYDYKKTVEKFEIEPAQISDFLALAGDSSDGIPGINGIGLKTAVKLLKDYKNIDGIIQNKDKLPQKIKGNIDEEKLKLYKSLTTLDKNINIDNISINYIKKTASDTKTLKNLFEKYNFKSLIGKLEPQQNYTSKNNKPLLFDIKIPKVETDEASLLELAAYLIQPRSAGNINKCALFIDKNLYEKIITMEESEKVSYLKPIFLDLIKKLDLEFLLFEVELPLRKILKKMEQEGIAVDIEKLKHYKTLINVLIEEKHSSIENIIGPCNINSPKELAFALYEQLGLKSTKKIKTGFSTDSETLQQLDHPVAKLIIEYRILTKLLSTYIEPFLNNVDKTNRIHTTFNQTLTLTGRLSSSNPNMQNLPIDNSFFNIREAIVAKNGYSLICADYSQIELRVLAELSKDPILIDIFKKDLDIHTQTAVELFNILPETVDTHTRRIAKTINFGIIYGMGAQSLAKTLSITPQKASQYIQRYFERFSKAKEFIDQTLKEAKGLGYTQTYFNRRRYFDNINSPNKKLSEFEKRAAVNAKIQGTAADIIKIAMVKLDKALQNLDATVVLQIHDELLIECKDNLIEEVKLIVKESMEKALDFDVPLKVNVGVGKNWHEAKT</sequence>
<keyword evidence="9" id="KW-0238">DNA-binding</keyword>
<feature type="domain" description="5'-3' exonuclease" evidence="12">
    <location>
        <begin position="3"/>
        <end position="249"/>
    </location>
</feature>
<dbReference type="PANTHER" id="PTHR10133:SF27">
    <property type="entry name" value="DNA POLYMERASE NU"/>
    <property type="match status" value="1"/>
</dbReference>
<dbReference type="InterPro" id="IPR008918">
    <property type="entry name" value="HhH2"/>
</dbReference>
<dbReference type="SMART" id="SM00279">
    <property type="entry name" value="HhH2"/>
    <property type="match status" value="1"/>
</dbReference>
<dbReference type="SUPFAM" id="SSF47807">
    <property type="entry name" value="5' to 3' exonuclease, C-terminal subdomain"/>
    <property type="match status" value="1"/>
</dbReference>
<evidence type="ECO:0000256" key="11">
    <source>
        <dbReference type="ARBA" id="ARBA00049244"/>
    </source>
</evidence>
<comment type="similarity">
    <text evidence="1">Belongs to the DNA polymerase type-A family.</text>
</comment>
<dbReference type="SUPFAM" id="SSF88723">
    <property type="entry name" value="PIN domain-like"/>
    <property type="match status" value="1"/>
</dbReference>
<dbReference type="FunFam" id="1.10.150.20:FF:000003">
    <property type="entry name" value="DNA polymerase I"/>
    <property type="match status" value="1"/>
</dbReference>
<proteinExistence type="inferred from homology"/>
<accession>A0A1X4XWE7</accession>
<dbReference type="InterPro" id="IPR029060">
    <property type="entry name" value="PIN-like_dom_sf"/>
</dbReference>
<keyword evidence="8" id="KW-0239">DNA-directed DNA polymerase</keyword>
<dbReference type="EC" id="2.7.7.7" evidence="2"/>
<dbReference type="CDD" id="cd09898">
    <property type="entry name" value="H3TH_53EXO"/>
    <property type="match status" value="1"/>
</dbReference>
<dbReference type="OrthoDB" id="9806424at2"/>
<dbReference type="PROSITE" id="PS00447">
    <property type="entry name" value="DNA_POLYMERASE_A"/>
    <property type="match status" value="1"/>
</dbReference>
<dbReference type="Gene3D" id="3.30.70.370">
    <property type="match status" value="1"/>
</dbReference>
<dbReference type="InterPro" id="IPR019760">
    <property type="entry name" value="DNA-dir_DNA_pol_A_CS"/>
</dbReference>
<organism evidence="14 15">
    <name type="scientific">Desulfurella amilsii</name>
    <dbReference type="NCBI Taxonomy" id="1562698"/>
    <lineage>
        <taxon>Bacteria</taxon>
        <taxon>Pseudomonadati</taxon>
        <taxon>Campylobacterota</taxon>
        <taxon>Desulfurellia</taxon>
        <taxon>Desulfurellales</taxon>
        <taxon>Desulfurellaceae</taxon>
        <taxon>Desulfurella</taxon>
    </lineage>
</organism>
<keyword evidence="7" id="KW-0227">DNA damage</keyword>
<dbReference type="InterPro" id="IPR020045">
    <property type="entry name" value="DNA_polI_H3TH"/>
</dbReference>
<dbReference type="PRINTS" id="PR00868">
    <property type="entry name" value="DNAPOLI"/>
</dbReference>
<dbReference type="STRING" id="1562698.DESAMIL20_1415"/>
<dbReference type="GO" id="GO:0003887">
    <property type="term" value="F:DNA-directed DNA polymerase activity"/>
    <property type="evidence" value="ECO:0007669"/>
    <property type="project" value="UniProtKB-KW"/>
</dbReference>
<evidence type="ECO:0000256" key="3">
    <source>
        <dbReference type="ARBA" id="ARBA00020311"/>
    </source>
</evidence>
<dbReference type="Gene3D" id="1.10.150.20">
    <property type="entry name" value="5' to 3' exonuclease, C-terminal subdomain"/>
    <property type="match status" value="2"/>
</dbReference>
<keyword evidence="5 14" id="KW-0548">Nucleotidyltransferase</keyword>
<keyword evidence="15" id="KW-1185">Reference proteome</keyword>
<keyword evidence="6" id="KW-0235">DNA replication</keyword>
<protein>
    <recommendedName>
        <fullName evidence="3">DNA polymerase I</fullName>
        <ecNumber evidence="2">2.7.7.7</ecNumber>
    </recommendedName>
</protein>
<evidence type="ECO:0000259" key="13">
    <source>
        <dbReference type="SMART" id="SM00482"/>
    </source>
</evidence>
<evidence type="ECO:0000256" key="2">
    <source>
        <dbReference type="ARBA" id="ARBA00012417"/>
    </source>
</evidence>
<evidence type="ECO:0000256" key="4">
    <source>
        <dbReference type="ARBA" id="ARBA00022679"/>
    </source>
</evidence>
<evidence type="ECO:0000256" key="5">
    <source>
        <dbReference type="ARBA" id="ARBA00022695"/>
    </source>
</evidence>
<dbReference type="RefSeq" id="WP_086034091.1">
    <property type="nucleotide sequence ID" value="NZ_MDSU01000018.1"/>
</dbReference>
<dbReference type="InterPro" id="IPR036279">
    <property type="entry name" value="5-3_exonuclease_C_sf"/>
</dbReference>
<evidence type="ECO:0000256" key="1">
    <source>
        <dbReference type="ARBA" id="ARBA00007705"/>
    </source>
</evidence>
<gene>
    <name evidence="14" type="ORF">DESAMIL20_1415</name>
</gene>